<gene>
    <name evidence="6" type="ORF">H8E80_09720</name>
</gene>
<dbReference type="Pfam" id="PF01168">
    <property type="entry name" value="Ala_racemase_N"/>
    <property type="match status" value="1"/>
</dbReference>
<dbReference type="SUPFAM" id="SSF51419">
    <property type="entry name" value="PLP-binding barrel"/>
    <property type="match status" value="1"/>
</dbReference>
<dbReference type="PIRSF" id="PIRSF004848">
    <property type="entry name" value="YBL036c_PLPDEIII"/>
    <property type="match status" value="1"/>
</dbReference>
<dbReference type="InterPro" id="IPR029066">
    <property type="entry name" value="PLP-binding_barrel"/>
</dbReference>
<protein>
    <recommendedName>
        <fullName evidence="2">Pyridoxal phosphate homeostasis protein</fullName>
        <shortName evidence="2">PLP homeostasis protein</shortName>
    </recommendedName>
</protein>
<evidence type="ECO:0000259" key="5">
    <source>
        <dbReference type="Pfam" id="PF01168"/>
    </source>
</evidence>
<comment type="similarity">
    <text evidence="2 4">Belongs to the pyridoxal phosphate-binding protein YggS/PROSC family.</text>
</comment>
<evidence type="ECO:0000256" key="1">
    <source>
        <dbReference type="ARBA" id="ARBA00022898"/>
    </source>
</evidence>
<keyword evidence="1 2" id="KW-0663">Pyridoxal phosphate</keyword>
<proteinExistence type="inferred from homology"/>
<dbReference type="HAMAP" id="MF_02087">
    <property type="entry name" value="PLP_homeostasis"/>
    <property type="match status" value="1"/>
</dbReference>
<dbReference type="GO" id="GO:0030170">
    <property type="term" value="F:pyridoxal phosphate binding"/>
    <property type="evidence" value="ECO:0007669"/>
    <property type="project" value="UniProtKB-UniRule"/>
</dbReference>
<name>A0A8J6N6A5_9BACT</name>
<dbReference type="InterPro" id="IPR011078">
    <property type="entry name" value="PyrdxlP_homeostasis"/>
</dbReference>
<feature type="modified residue" description="N6-(pyridoxal phosphate)lysine" evidence="2 3">
    <location>
        <position position="40"/>
    </location>
</feature>
<comment type="function">
    <text evidence="2">Pyridoxal 5'-phosphate (PLP)-binding protein, which is involved in PLP homeostasis.</text>
</comment>
<dbReference type="Gene3D" id="3.20.20.10">
    <property type="entry name" value="Alanine racemase"/>
    <property type="match status" value="1"/>
</dbReference>
<accession>A0A8J6N6A5</accession>
<dbReference type="CDD" id="cd00635">
    <property type="entry name" value="PLPDE_III_YBL036c_like"/>
    <property type="match status" value="1"/>
</dbReference>
<dbReference type="PANTHER" id="PTHR10146:SF14">
    <property type="entry name" value="PYRIDOXAL PHOSPHATE HOMEOSTASIS PROTEIN"/>
    <property type="match status" value="1"/>
</dbReference>
<sequence length="234" mass="26312">MIENDQSLKKRLENIIDRIKTAALSCGRKPESVRLVAVSKTVPADRVREAINAGVTTLGENYIQEAREKFNSLSSYNVSWHFIGHLQTNKAKYAVRLFDLIHTVDSLKLALELNKQSKKINKIQQILIQINIGRESSKSGIYKQDALKLTKEISGLENLAVKGLMIIPPFFDNPEKVRPYFSAIRILRDHIKEEAVENVSMEELSMGMTGDFEAAIEEGATLVRIGTAIFGKRN</sequence>
<dbReference type="FunFam" id="3.20.20.10:FF:000018">
    <property type="entry name" value="Pyridoxal phosphate homeostasis protein"/>
    <property type="match status" value="1"/>
</dbReference>
<evidence type="ECO:0000256" key="3">
    <source>
        <dbReference type="PIRSR" id="PIRSR004848-1"/>
    </source>
</evidence>
<comment type="cofactor">
    <cofactor evidence="3">
        <name>pyridoxal 5'-phosphate</name>
        <dbReference type="ChEBI" id="CHEBI:597326"/>
    </cofactor>
</comment>
<dbReference type="PANTHER" id="PTHR10146">
    <property type="entry name" value="PROLINE SYNTHETASE CO-TRANSCRIBED BACTERIAL HOMOLOG PROTEIN"/>
    <property type="match status" value="1"/>
</dbReference>
<dbReference type="InterPro" id="IPR001608">
    <property type="entry name" value="Ala_racemase_N"/>
</dbReference>
<dbReference type="Proteomes" id="UP000603545">
    <property type="component" value="Unassembled WGS sequence"/>
</dbReference>
<feature type="domain" description="Alanine racemase N-terminal" evidence="5">
    <location>
        <begin position="18"/>
        <end position="232"/>
    </location>
</feature>
<evidence type="ECO:0000256" key="4">
    <source>
        <dbReference type="RuleBase" id="RU004514"/>
    </source>
</evidence>
<evidence type="ECO:0000313" key="6">
    <source>
        <dbReference type="EMBL" id="MBC8200299.1"/>
    </source>
</evidence>
<evidence type="ECO:0000313" key="7">
    <source>
        <dbReference type="Proteomes" id="UP000603545"/>
    </source>
</evidence>
<evidence type="ECO:0000256" key="2">
    <source>
        <dbReference type="HAMAP-Rule" id="MF_02087"/>
    </source>
</evidence>
<dbReference type="AlphaFoldDB" id="A0A8J6N6A5"/>
<organism evidence="6 7">
    <name type="scientific">Candidatus Desulfaltia bathyphila</name>
    <dbReference type="NCBI Taxonomy" id="2841697"/>
    <lineage>
        <taxon>Bacteria</taxon>
        <taxon>Pseudomonadati</taxon>
        <taxon>Thermodesulfobacteriota</taxon>
        <taxon>Desulfobacteria</taxon>
        <taxon>Desulfobacterales</taxon>
        <taxon>Desulfobacterales incertae sedis</taxon>
        <taxon>Candidatus Desulfaltia</taxon>
    </lineage>
</organism>
<reference evidence="6 7" key="1">
    <citation type="submission" date="2020-08" db="EMBL/GenBank/DDBJ databases">
        <title>Bridging the membrane lipid divide: bacteria of the FCB group superphylum have the potential to synthesize archaeal ether lipids.</title>
        <authorList>
            <person name="Villanueva L."/>
            <person name="Von Meijenfeldt F.A.B."/>
            <person name="Westbye A.B."/>
            <person name="Yadav S."/>
            <person name="Hopmans E.C."/>
            <person name="Dutilh B.E."/>
            <person name="Sinninghe Damste J.S."/>
        </authorList>
    </citation>
    <scope>NUCLEOTIDE SEQUENCE [LARGE SCALE GENOMIC DNA]</scope>
    <source>
        <strain evidence="6">NIOZ-UU82</strain>
    </source>
</reference>
<comment type="caution">
    <text evidence="6">The sequence shown here is derived from an EMBL/GenBank/DDBJ whole genome shotgun (WGS) entry which is preliminary data.</text>
</comment>
<dbReference type="NCBIfam" id="TIGR00044">
    <property type="entry name" value="YggS family pyridoxal phosphate-dependent enzyme"/>
    <property type="match status" value="1"/>
</dbReference>
<dbReference type="EMBL" id="JACNLL010000090">
    <property type="protein sequence ID" value="MBC8200299.1"/>
    <property type="molecule type" value="Genomic_DNA"/>
</dbReference>